<evidence type="ECO:0000256" key="1">
    <source>
        <dbReference type="SAM" id="MobiDB-lite"/>
    </source>
</evidence>
<feature type="compositionally biased region" description="Acidic residues" evidence="1">
    <location>
        <begin position="92"/>
        <end position="105"/>
    </location>
</feature>
<sequence>MSIPVRPLLRRVFPISKFKYSQSTALFGKPRTPISPIGNTAVYALHPLRQFSGHTSCQSKKMSKDSDDAMLNQAQVLAELGMSEELKGVLTEGEEPEEIPADDEYQIPVDPNVTEADEVKSDFD</sequence>
<protein>
    <submittedName>
        <fullName evidence="2">Uncharacterized protein</fullName>
    </submittedName>
</protein>
<organism evidence="2 3">
    <name type="scientific">Dispira parvispora</name>
    <dbReference type="NCBI Taxonomy" id="1520584"/>
    <lineage>
        <taxon>Eukaryota</taxon>
        <taxon>Fungi</taxon>
        <taxon>Fungi incertae sedis</taxon>
        <taxon>Zoopagomycota</taxon>
        <taxon>Kickxellomycotina</taxon>
        <taxon>Dimargaritomycetes</taxon>
        <taxon>Dimargaritales</taxon>
        <taxon>Dimargaritaceae</taxon>
        <taxon>Dispira</taxon>
    </lineage>
</organism>
<gene>
    <name evidence="2" type="ORF">IWQ62_000488</name>
</gene>
<evidence type="ECO:0000313" key="2">
    <source>
        <dbReference type="EMBL" id="KAJ1969661.1"/>
    </source>
</evidence>
<accession>A0A9W8B0K4</accession>
<reference evidence="2" key="1">
    <citation type="submission" date="2022-07" db="EMBL/GenBank/DDBJ databases">
        <title>Phylogenomic reconstructions and comparative analyses of Kickxellomycotina fungi.</title>
        <authorList>
            <person name="Reynolds N.K."/>
            <person name="Stajich J.E."/>
            <person name="Barry K."/>
            <person name="Grigoriev I.V."/>
            <person name="Crous P."/>
            <person name="Smith M.E."/>
        </authorList>
    </citation>
    <scope>NUCLEOTIDE SEQUENCE</scope>
    <source>
        <strain evidence="2">RSA 1196</strain>
    </source>
</reference>
<comment type="caution">
    <text evidence="2">The sequence shown here is derived from an EMBL/GenBank/DDBJ whole genome shotgun (WGS) entry which is preliminary data.</text>
</comment>
<feature type="non-terminal residue" evidence="2">
    <location>
        <position position="124"/>
    </location>
</feature>
<feature type="region of interest" description="Disordered" evidence="1">
    <location>
        <begin position="86"/>
        <end position="124"/>
    </location>
</feature>
<proteinExistence type="predicted"/>
<name>A0A9W8B0K4_9FUNG</name>
<dbReference type="Proteomes" id="UP001150925">
    <property type="component" value="Unassembled WGS sequence"/>
</dbReference>
<keyword evidence="3" id="KW-1185">Reference proteome</keyword>
<dbReference type="AlphaFoldDB" id="A0A9W8B0K4"/>
<dbReference type="EMBL" id="JANBPY010000035">
    <property type="protein sequence ID" value="KAJ1969661.1"/>
    <property type="molecule type" value="Genomic_DNA"/>
</dbReference>
<evidence type="ECO:0000313" key="3">
    <source>
        <dbReference type="Proteomes" id="UP001150925"/>
    </source>
</evidence>